<accession>A0A6J5H5I6</accession>
<feature type="transmembrane region" description="Helical" evidence="7">
    <location>
        <begin position="349"/>
        <end position="368"/>
    </location>
</feature>
<keyword evidence="6 9" id="KW-0418">Kinase</keyword>
<dbReference type="GO" id="GO:0000155">
    <property type="term" value="F:phosphorelay sensor kinase activity"/>
    <property type="evidence" value="ECO:0007669"/>
    <property type="project" value="InterPro"/>
</dbReference>
<dbReference type="Proteomes" id="UP000494252">
    <property type="component" value="Unassembled WGS sequence"/>
</dbReference>
<proteinExistence type="predicted"/>
<dbReference type="InterPro" id="IPR007890">
    <property type="entry name" value="CHASE2"/>
</dbReference>
<gene>
    <name evidence="9" type="primary">sasA_25</name>
    <name evidence="9" type="ORF">LMG27177_07592</name>
</gene>
<dbReference type="RefSeq" id="WP_175166490.1">
    <property type="nucleotide sequence ID" value="NZ_CADIKI010000055.1"/>
</dbReference>
<dbReference type="SMART" id="SM01080">
    <property type="entry name" value="CHASE2"/>
    <property type="match status" value="1"/>
</dbReference>
<feature type="transmembrane region" description="Helical" evidence="7">
    <location>
        <begin position="324"/>
        <end position="343"/>
    </location>
</feature>
<evidence type="ECO:0000256" key="7">
    <source>
        <dbReference type="SAM" id="Phobius"/>
    </source>
</evidence>
<organism evidence="9 10">
    <name type="scientific">Paraburkholderia fynbosensis</name>
    <dbReference type="NCBI Taxonomy" id="1200993"/>
    <lineage>
        <taxon>Bacteria</taxon>
        <taxon>Pseudomonadati</taxon>
        <taxon>Pseudomonadota</taxon>
        <taxon>Betaproteobacteria</taxon>
        <taxon>Burkholderiales</taxon>
        <taxon>Burkholderiaceae</taxon>
        <taxon>Paraburkholderia</taxon>
    </lineage>
</organism>
<evidence type="ECO:0000256" key="3">
    <source>
        <dbReference type="ARBA" id="ARBA00012438"/>
    </source>
</evidence>
<dbReference type="PANTHER" id="PTHR43047:SF72">
    <property type="entry name" value="OSMOSENSING HISTIDINE PROTEIN KINASE SLN1"/>
    <property type="match status" value="1"/>
</dbReference>
<dbReference type="SUPFAM" id="SSF47384">
    <property type="entry name" value="Homodimeric domain of signal transducing histidine kinase"/>
    <property type="match status" value="1"/>
</dbReference>
<dbReference type="Pfam" id="PF02518">
    <property type="entry name" value="HATPase_c"/>
    <property type="match status" value="1"/>
</dbReference>
<dbReference type="CDD" id="cd00082">
    <property type="entry name" value="HisKA"/>
    <property type="match status" value="1"/>
</dbReference>
<feature type="transmembrane region" description="Helical" evidence="7">
    <location>
        <begin position="12"/>
        <end position="31"/>
    </location>
</feature>
<evidence type="ECO:0000256" key="4">
    <source>
        <dbReference type="ARBA" id="ARBA00022553"/>
    </source>
</evidence>
<dbReference type="SUPFAM" id="SSF55874">
    <property type="entry name" value="ATPase domain of HSP90 chaperone/DNA topoisomerase II/histidine kinase"/>
    <property type="match status" value="1"/>
</dbReference>
<comment type="subcellular location">
    <subcellularLocation>
        <location evidence="2">Cell inner membrane</location>
        <topology evidence="2">Multi-pass membrane protein</topology>
    </subcellularLocation>
</comment>
<dbReference type="AlphaFoldDB" id="A0A6J5H5I6"/>
<evidence type="ECO:0000313" key="10">
    <source>
        <dbReference type="Proteomes" id="UP000494252"/>
    </source>
</evidence>
<keyword evidence="7" id="KW-0472">Membrane</keyword>
<dbReference type="EC" id="2.7.13.3" evidence="3"/>
<evidence type="ECO:0000256" key="1">
    <source>
        <dbReference type="ARBA" id="ARBA00000085"/>
    </source>
</evidence>
<dbReference type="Gene3D" id="3.30.565.10">
    <property type="entry name" value="Histidine kinase-like ATPase, C-terminal domain"/>
    <property type="match status" value="1"/>
</dbReference>
<keyword evidence="7" id="KW-0812">Transmembrane</keyword>
<dbReference type="InterPro" id="IPR003594">
    <property type="entry name" value="HATPase_dom"/>
</dbReference>
<dbReference type="PANTHER" id="PTHR43047">
    <property type="entry name" value="TWO-COMPONENT HISTIDINE PROTEIN KINASE"/>
    <property type="match status" value="1"/>
</dbReference>
<dbReference type="EMBL" id="CADIKI010000055">
    <property type="protein sequence ID" value="CAB3810914.1"/>
    <property type="molecule type" value="Genomic_DNA"/>
</dbReference>
<keyword evidence="10" id="KW-1185">Reference proteome</keyword>
<protein>
    <recommendedName>
        <fullName evidence="3">histidine kinase</fullName>
        <ecNumber evidence="3">2.7.13.3</ecNumber>
    </recommendedName>
</protein>
<dbReference type="InterPro" id="IPR004358">
    <property type="entry name" value="Sig_transdc_His_kin-like_C"/>
</dbReference>
<dbReference type="PIRSF" id="PIRSF037347">
    <property type="entry name" value="STHK_CHASE2_PAS_prd"/>
    <property type="match status" value="1"/>
</dbReference>
<keyword evidence="7" id="KW-1133">Transmembrane helix</keyword>
<dbReference type="CDD" id="cd00075">
    <property type="entry name" value="HATPase"/>
    <property type="match status" value="1"/>
</dbReference>
<dbReference type="InterPro" id="IPR005467">
    <property type="entry name" value="His_kinase_dom"/>
</dbReference>
<feature type="transmembrane region" description="Helical" evidence="7">
    <location>
        <begin position="298"/>
        <end position="317"/>
    </location>
</feature>
<dbReference type="InterPro" id="IPR017181">
    <property type="entry name" value="Sig_transdc_His_kin_CHASE2"/>
</dbReference>
<evidence type="ECO:0000313" key="9">
    <source>
        <dbReference type="EMBL" id="CAB3810914.1"/>
    </source>
</evidence>
<feature type="domain" description="Histidine kinase" evidence="8">
    <location>
        <begin position="568"/>
        <end position="779"/>
    </location>
</feature>
<evidence type="ECO:0000256" key="5">
    <source>
        <dbReference type="ARBA" id="ARBA00022679"/>
    </source>
</evidence>
<evidence type="ECO:0000256" key="2">
    <source>
        <dbReference type="ARBA" id="ARBA00004429"/>
    </source>
</evidence>
<dbReference type="InterPro" id="IPR003661">
    <property type="entry name" value="HisK_dim/P_dom"/>
</dbReference>
<keyword evidence="4" id="KW-0597">Phosphoprotein</keyword>
<dbReference type="GO" id="GO:0009927">
    <property type="term" value="F:histidine phosphotransfer kinase activity"/>
    <property type="evidence" value="ECO:0007669"/>
    <property type="project" value="TreeGrafter"/>
</dbReference>
<dbReference type="InterPro" id="IPR036097">
    <property type="entry name" value="HisK_dim/P_sf"/>
</dbReference>
<dbReference type="Pfam" id="PF05226">
    <property type="entry name" value="CHASE2"/>
    <property type="match status" value="1"/>
</dbReference>
<dbReference type="PROSITE" id="PS50109">
    <property type="entry name" value="HIS_KIN"/>
    <property type="match status" value="1"/>
</dbReference>
<name>A0A6J5H5I6_9BURK</name>
<dbReference type="SMART" id="SM00387">
    <property type="entry name" value="HATPase_c"/>
    <property type="match status" value="1"/>
</dbReference>
<reference evidence="9 10" key="1">
    <citation type="submission" date="2020-04" db="EMBL/GenBank/DDBJ databases">
        <authorList>
            <person name="De Canck E."/>
        </authorList>
    </citation>
    <scope>NUCLEOTIDE SEQUENCE [LARGE SCALE GENOMIC DNA]</scope>
    <source>
        <strain evidence="9 10">LMG 27177</strain>
    </source>
</reference>
<dbReference type="GO" id="GO:0005886">
    <property type="term" value="C:plasma membrane"/>
    <property type="evidence" value="ECO:0007669"/>
    <property type="project" value="UniProtKB-SubCell"/>
</dbReference>
<keyword evidence="5 9" id="KW-0808">Transferase</keyword>
<comment type="catalytic activity">
    <reaction evidence="1">
        <text>ATP + protein L-histidine = ADP + protein N-phospho-L-histidine.</text>
        <dbReference type="EC" id="2.7.13.3"/>
    </reaction>
</comment>
<dbReference type="FunFam" id="3.30.565.10:FF:000006">
    <property type="entry name" value="Sensor histidine kinase WalK"/>
    <property type="match status" value="1"/>
</dbReference>
<dbReference type="InterPro" id="IPR036890">
    <property type="entry name" value="HATPase_C_sf"/>
</dbReference>
<dbReference type="PRINTS" id="PR00344">
    <property type="entry name" value="BCTRLSENSOR"/>
</dbReference>
<sequence>MSTDDSRVRAGVARDCIAIGAFVLLLCVSLTTSDLLRRADLFFFDVVQPLLQRPSPQKIVLIAIDGASTKALGGWPVKRADYAALIDRLTAAGVAAIGLDVAMTHPARILPAGDAWLASAIRRNGRVVLPVVVAGEDGMPSPAPPVQPIASAAFAVAQVNAAPNSDTVSRSFYLREGLPHAEYEHMSESLLRASGVPFAGCDEPPARDPLRWVGACRRYVPLGPCPSYQSIPFLDALEGRVAPGLLKDAIVLIGPTAKTADTHFVTPGSEPPSRAGVEFVAQATYALASGSLVRNASWTGQLLFSLSVLPWLCAALCALGPRAALFASAALALAACVASLLLLKIAHLFFFPATAVAACLFAYALSAWRRQEALLCYLSSEAERAIADPGLPGDTPAYTNALDPFRRRVIVMSAMVARLRRSAHLISKWMDSLPEATLVASAAGAVMLANRRALGLYEMDADRRGSPPPAAGRHAADVMREMTASDDAAQYVQRALETLAKRSCVATASEPSGQIEGLEIVDAKRRSLLVKCAIVQAHEASDAMLIIHVADITPMRAAERQRDAALRFLSHDMRSPQAAILTLLEQRRQAPDELPEAQFTDLVSHYAQSTLTLADQFLLLARAEARSPKAADVDLAPLLGDAVDDLWAHASAKRTAVRLIAEPGMLVVADALLLRRGFANLIDNAIRYSPEGATVTVAADESEGRWRVRVTDTGIGIPANQLPNLYTEFFRIDPSGARPGHGLGLAFVKQMIDALGGEIRVESTVGRGSVFTLLLPQSTAQRGS</sequence>
<evidence type="ECO:0000259" key="8">
    <source>
        <dbReference type="PROSITE" id="PS50109"/>
    </source>
</evidence>
<evidence type="ECO:0000256" key="6">
    <source>
        <dbReference type="ARBA" id="ARBA00022777"/>
    </source>
</evidence>